<dbReference type="EMBL" id="JBHSON010000032">
    <property type="protein sequence ID" value="MFC5748482.1"/>
    <property type="molecule type" value="Genomic_DNA"/>
</dbReference>
<name>A0ABW1A1D4_9ACTN</name>
<gene>
    <name evidence="2" type="ORF">ACFPZN_22935</name>
</gene>
<dbReference type="RefSeq" id="WP_378284147.1">
    <property type="nucleotide sequence ID" value="NZ_JBHSON010000032.1"/>
</dbReference>
<organism evidence="2 3">
    <name type="scientific">Actinomadura rugatobispora</name>
    <dbReference type="NCBI Taxonomy" id="1994"/>
    <lineage>
        <taxon>Bacteria</taxon>
        <taxon>Bacillati</taxon>
        <taxon>Actinomycetota</taxon>
        <taxon>Actinomycetes</taxon>
        <taxon>Streptosporangiales</taxon>
        <taxon>Thermomonosporaceae</taxon>
        <taxon>Actinomadura</taxon>
    </lineage>
</organism>
<reference evidence="3" key="1">
    <citation type="journal article" date="2019" name="Int. J. Syst. Evol. Microbiol.">
        <title>The Global Catalogue of Microorganisms (GCM) 10K type strain sequencing project: providing services to taxonomists for standard genome sequencing and annotation.</title>
        <authorList>
            <consortium name="The Broad Institute Genomics Platform"/>
            <consortium name="The Broad Institute Genome Sequencing Center for Infectious Disease"/>
            <person name="Wu L."/>
            <person name="Ma J."/>
        </authorList>
    </citation>
    <scope>NUCLEOTIDE SEQUENCE [LARGE SCALE GENOMIC DNA]</scope>
    <source>
        <strain evidence="3">KCTC 42087</strain>
    </source>
</reference>
<comment type="caution">
    <text evidence="2">The sequence shown here is derived from an EMBL/GenBank/DDBJ whole genome shotgun (WGS) entry which is preliminary data.</text>
</comment>
<sequence>MRIVSVAERVRLPAGALRRDRILVQHSGRATIDQQDGRTILPPRALTVYGTARPYGVIEHGDFMADVGLVPRERPPLGAEEVAPSPVSIERGPGALFRAEFRPTPSVPGAEPGDRDRHPRYVRACRAGAAMPGKARYRTRKSNCSVSQLS</sequence>
<proteinExistence type="predicted"/>
<evidence type="ECO:0000313" key="3">
    <source>
        <dbReference type="Proteomes" id="UP001596074"/>
    </source>
</evidence>
<evidence type="ECO:0000256" key="1">
    <source>
        <dbReference type="SAM" id="MobiDB-lite"/>
    </source>
</evidence>
<protein>
    <submittedName>
        <fullName evidence="2">Uncharacterized protein</fullName>
    </submittedName>
</protein>
<feature type="region of interest" description="Disordered" evidence="1">
    <location>
        <begin position="99"/>
        <end position="119"/>
    </location>
</feature>
<dbReference type="Proteomes" id="UP001596074">
    <property type="component" value="Unassembled WGS sequence"/>
</dbReference>
<evidence type="ECO:0000313" key="2">
    <source>
        <dbReference type="EMBL" id="MFC5748482.1"/>
    </source>
</evidence>
<keyword evidence="3" id="KW-1185">Reference proteome</keyword>
<accession>A0ABW1A1D4</accession>